<gene>
    <name evidence="1" type="ORF">DARMORV10_A09P58740.1</name>
</gene>
<protein>
    <submittedName>
        <fullName evidence="1">(rape) hypothetical protein</fullName>
    </submittedName>
</protein>
<evidence type="ECO:0000313" key="1">
    <source>
        <dbReference type="EMBL" id="CAF2050068.1"/>
    </source>
</evidence>
<organism evidence="1">
    <name type="scientific">Brassica napus</name>
    <name type="common">Rape</name>
    <dbReference type="NCBI Taxonomy" id="3708"/>
    <lineage>
        <taxon>Eukaryota</taxon>
        <taxon>Viridiplantae</taxon>
        <taxon>Streptophyta</taxon>
        <taxon>Embryophyta</taxon>
        <taxon>Tracheophyta</taxon>
        <taxon>Spermatophyta</taxon>
        <taxon>Magnoliopsida</taxon>
        <taxon>eudicotyledons</taxon>
        <taxon>Gunneridae</taxon>
        <taxon>Pentapetalae</taxon>
        <taxon>rosids</taxon>
        <taxon>malvids</taxon>
        <taxon>Brassicales</taxon>
        <taxon>Brassicaceae</taxon>
        <taxon>Brassiceae</taxon>
        <taxon>Brassica</taxon>
    </lineage>
</organism>
<dbReference type="AlphaFoldDB" id="A0A816PM67"/>
<dbReference type="EMBL" id="HG994363">
    <property type="protein sequence ID" value="CAF2050068.1"/>
    <property type="molecule type" value="Genomic_DNA"/>
</dbReference>
<proteinExistence type="predicted"/>
<sequence>MVELSRALLKANNNDSREGRNRVVVGEMWAQAKLYYRQKYLSLVRERRKEGRKKMGAFEDQVKMRAIELKLLFKKGIKVVGKSCKKGWSKVKNLRR</sequence>
<reference evidence="1" key="1">
    <citation type="submission" date="2021-01" db="EMBL/GenBank/DDBJ databases">
        <authorList>
            <consortium name="Genoscope - CEA"/>
            <person name="William W."/>
        </authorList>
    </citation>
    <scope>NUCLEOTIDE SEQUENCE</scope>
</reference>
<dbReference type="Proteomes" id="UP001295469">
    <property type="component" value="Chromosome A09"/>
</dbReference>
<accession>A0A816PM67</accession>
<name>A0A816PM67_BRANA</name>